<keyword evidence="7" id="KW-1185">Reference proteome</keyword>
<dbReference type="GO" id="GO:0032956">
    <property type="term" value="P:regulation of actin cytoskeleton organization"/>
    <property type="evidence" value="ECO:0007669"/>
    <property type="project" value="TreeGrafter"/>
</dbReference>
<comment type="similarity">
    <text evidence="1">Belongs to the WD repeat LST8 family.</text>
</comment>
<dbReference type="PROSITE" id="PS50082">
    <property type="entry name" value="WD_REPEATS_2"/>
    <property type="match status" value="2"/>
</dbReference>
<dbReference type="SMART" id="SM00320">
    <property type="entry name" value="WD40"/>
    <property type="match status" value="6"/>
</dbReference>
<feature type="region of interest" description="Disordered" evidence="5">
    <location>
        <begin position="238"/>
        <end position="279"/>
    </location>
</feature>
<proteinExistence type="inferred from homology"/>
<dbReference type="InterPro" id="IPR019775">
    <property type="entry name" value="WD40_repeat_CS"/>
</dbReference>
<accession>A0A9P4TC70</accession>
<comment type="caution">
    <text evidence="6">The sequence shown here is derived from an EMBL/GenBank/DDBJ whole genome shotgun (WGS) entry which is preliminary data.</text>
</comment>
<dbReference type="EMBL" id="SWKU01000014">
    <property type="protein sequence ID" value="KAF3000881.1"/>
    <property type="molecule type" value="Genomic_DNA"/>
</dbReference>
<sequence>MASSVTGREVVDLTLDEDEDVQIVSLGSGPRPVPTQQSIAPTTTTTTTTTTHVTHPSALPPTATAAINMAPDAPTPKNYTSPLPTTSSILNDALEAGRKYKRRKLSPSGDLANRHQNTQHDGRVNGTHASPAAQSSNTATSGSNTSLRAKLNALNGTPSVQYMNSALKSASDIPLLDAIPAQAPRPIFANRKTESEAGSGLLSPGLTTPESAAAVVIDLDDSEDDAAVVVRTVPLRDGLAGAGRGQESQLLKSTAVQDSDNDDATPILGVPPQKDGPAEPIRVQQARLLTLSPRPKLTALQYSDDEDSALFQHLGPPKLADAATQPDNDDDSVVSRTSLRQATPRDPQQSQVPMLASALSPVPASSTPLKTVHTGSDEEKVDHLLIFLKEVRKFKWQDITTEFAKDIPGYQYTKLQSRYSTKVNKRDRTQDPPTLNLPPRFAAEATVNWATVHADTVGSNSKWHSFRKDGAGRGENAVRKRNKEPHMQQTEDDDFSGSDVAPRRRRAQRAPPVNYKLPKLLKLPPKEGQDEWDDEEDIGTGSAPNGWASIRSRSPIDSTIVTAVKKPPPSRLAVDFLPMDAELGLAAQRGQRKVVQKQMPYLSSTDLSAMRDEPEQWIWEHEKVEDWQGAVVHVDFNHVELQTVEEVILKTFPPGRQSRHSTYRRHLRSLLRGLSVPNLHRLAHEISRQMRSRNFHSIVSFIKDAIAGTISDVPRIQRLAVAKPSSTFSGFHKLPVPVSSITRNRELGLQSRRGWRTASAPVSYQTKNQLLDTLGPKSTWTGASSDIHTVAWSPDGQSFAAGAVAVTDSDSMQYNRPNVLLYGSTVSGNIHELGQHCIDRPKTEKGANSTHAMYVSQDPKLYTTVSSVAFAPSGDLMYSAGYDGHVVIWDITKGAEQPKLLHKLQHKAPVEILAVNPNYNGNIATATKRTTRRSIKLMSFDEEEVLRGDTDWRPERSNFASGKALERPDLNMSVNALKYDPTGRYLLAGFGANVGGDNGFHLSGDICIWDVGTQEALPVHGNSRNVFDLTFNPTSMNNGLFAVGCVANGQVNPGTRSVVRFFDWKEMTSGAKYAKAIELECKALDMNDVVWCPYDGNIFAAGCTDARVYIWDIRKPNKELYTLSHGVSLMPLQDGVPPERTDTGIRFLSWGPNARRLYSGSSDGVVRVWDVTQSEEDMFVKDLITTKSGIMSGAFTSDYGKLVLGEVNGTANVLEVGRDDIALKDAETFKYHPYIRKSDSSDEFTTSLSPGTTSPHSAELAESRTWLETGALQLAPMGGLPKHQVIQGPNYTGPYDLNSDAYTLHLREQAFEFQHRMFVPRGLQCSLSGCADNMNTTTYEEIGDSGRSRDRVPDELRRQWVDETTRSVPGKTKCAICGRPAFPSTSATSTDALCERCGFACLRCGARTRILATARRVGCTACGGEWSIGALGFECVGQPHRACEPPLHVPSLDAFAEEVRLQSIEDVDAAFGDEMNALSEYYFGLAIARPESPSL</sequence>
<evidence type="ECO:0000313" key="6">
    <source>
        <dbReference type="EMBL" id="KAF3000881.1"/>
    </source>
</evidence>
<dbReference type="InterPro" id="IPR037588">
    <property type="entry name" value="MLST8"/>
</dbReference>
<evidence type="ECO:0000256" key="2">
    <source>
        <dbReference type="ARBA" id="ARBA00022574"/>
    </source>
</evidence>
<feature type="compositionally biased region" description="Polar residues" evidence="5">
    <location>
        <begin position="246"/>
        <end position="258"/>
    </location>
</feature>
<evidence type="ECO:0000256" key="1">
    <source>
        <dbReference type="ARBA" id="ARBA00009890"/>
    </source>
</evidence>
<dbReference type="GO" id="GO:0031929">
    <property type="term" value="P:TOR signaling"/>
    <property type="evidence" value="ECO:0007669"/>
    <property type="project" value="InterPro"/>
</dbReference>
<evidence type="ECO:0000256" key="3">
    <source>
        <dbReference type="ARBA" id="ARBA00022737"/>
    </source>
</evidence>
<dbReference type="GO" id="GO:0031932">
    <property type="term" value="C:TORC2 complex"/>
    <property type="evidence" value="ECO:0007669"/>
    <property type="project" value="InterPro"/>
</dbReference>
<feature type="compositionally biased region" description="Polar residues" evidence="5">
    <location>
        <begin position="77"/>
        <end position="87"/>
    </location>
</feature>
<dbReference type="InterPro" id="IPR036322">
    <property type="entry name" value="WD40_repeat_dom_sf"/>
</dbReference>
<organism evidence="6 7">
    <name type="scientific">Curvularia kusanoi</name>
    <name type="common">Cochliobolus kusanoi</name>
    <dbReference type="NCBI Taxonomy" id="90978"/>
    <lineage>
        <taxon>Eukaryota</taxon>
        <taxon>Fungi</taxon>
        <taxon>Dikarya</taxon>
        <taxon>Ascomycota</taxon>
        <taxon>Pezizomycotina</taxon>
        <taxon>Dothideomycetes</taxon>
        <taxon>Pleosporomycetidae</taxon>
        <taxon>Pleosporales</taxon>
        <taxon>Pleosporineae</taxon>
        <taxon>Pleosporaceae</taxon>
        <taxon>Curvularia</taxon>
    </lineage>
</organism>
<dbReference type="GO" id="GO:0031931">
    <property type="term" value="C:TORC1 complex"/>
    <property type="evidence" value="ECO:0007669"/>
    <property type="project" value="InterPro"/>
</dbReference>
<name>A0A9P4TC70_CURKU</name>
<evidence type="ECO:0000256" key="4">
    <source>
        <dbReference type="PROSITE-ProRule" id="PRU00221"/>
    </source>
</evidence>
<dbReference type="PROSITE" id="PS00678">
    <property type="entry name" value="WD_REPEATS_1"/>
    <property type="match status" value="2"/>
</dbReference>
<feature type="region of interest" description="Disordered" evidence="5">
    <location>
        <begin position="101"/>
        <end position="145"/>
    </location>
</feature>
<dbReference type="OrthoDB" id="10248252at2759"/>
<feature type="region of interest" description="Disordered" evidence="5">
    <location>
        <begin position="318"/>
        <end position="375"/>
    </location>
</feature>
<feature type="repeat" description="WD" evidence="4">
    <location>
        <begin position="1145"/>
        <end position="1179"/>
    </location>
</feature>
<feature type="compositionally biased region" description="Low complexity" evidence="5">
    <location>
        <begin position="355"/>
        <end position="369"/>
    </location>
</feature>
<feature type="region of interest" description="Disordered" evidence="5">
    <location>
        <begin position="68"/>
        <end position="87"/>
    </location>
</feature>
<evidence type="ECO:0008006" key="8">
    <source>
        <dbReference type="Google" id="ProtNLM"/>
    </source>
</evidence>
<gene>
    <name evidence="6" type="ORF">E8E13_007754</name>
</gene>
<evidence type="ECO:0000256" key="5">
    <source>
        <dbReference type="SAM" id="MobiDB-lite"/>
    </source>
</evidence>
<dbReference type="InterPro" id="IPR015943">
    <property type="entry name" value="WD40/YVTN_repeat-like_dom_sf"/>
</dbReference>
<feature type="region of interest" description="Disordered" evidence="5">
    <location>
        <begin position="24"/>
        <end position="60"/>
    </location>
</feature>
<dbReference type="Gene3D" id="2.130.10.10">
    <property type="entry name" value="YVTN repeat-like/Quinoprotein amine dehydrogenase"/>
    <property type="match status" value="1"/>
</dbReference>
<feature type="compositionally biased region" description="Polar residues" evidence="5">
    <location>
        <begin position="334"/>
        <end position="352"/>
    </location>
</feature>
<feature type="compositionally biased region" description="Low complexity" evidence="5">
    <location>
        <begin position="42"/>
        <end position="51"/>
    </location>
</feature>
<protein>
    <recommendedName>
        <fullName evidence="8">WD40 repeat-like protein</fullName>
    </recommendedName>
</protein>
<dbReference type="SUPFAM" id="SSF50978">
    <property type="entry name" value="WD40 repeat-like"/>
    <property type="match status" value="1"/>
</dbReference>
<dbReference type="PANTHER" id="PTHR19842:SF0">
    <property type="entry name" value="TARGET OF RAPAMYCIN COMPLEX SUBUNIT LST8"/>
    <property type="match status" value="1"/>
</dbReference>
<reference evidence="6" key="1">
    <citation type="submission" date="2019-04" db="EMBL/GenBank/DDBJ databases">
        <title>Sequencing of skin fungus with MAO and IRED activity.</title>
        <authorList>
            <person name="Marsaioli A.J."/>
            <person name="Bonatto J.M.C."/>
            <person name="Reis Junior O."/>
        </authorList>
    </citation>
    <scope>NUCLEOTIDE SEQUENCE</scope>
    <source>
        <strain evidence="6">30M1</strain>
    </source>
</reference>
<dbReference type="PANTHER" id="PTHR19842">
    <property type="entry name" value="G BETA-LIKE PROTEIN GBL"/>
    <property type="match status" value="1"/>
</dbReference>
<dbReference type="PROSITE" id="PS50294">
    <property type="entry name" value="WD_REPEATS_REGION"/>
    <property type="match status" value="2"/>
</dbReference>
<dbReference type="InterPro" id="IPR001680">
    <property type="entry name" value="WD40_rpt"/>
</dbReference>
<feature type="compositionally biased region" description="Basic and acidic residues" evidence="5">
    <location>
        <begin position="466"/>
        <end position="478"/>
    </location>
</feature>
<feature type="compositionally biased region" description="Low complexity" evidence="5">
    <location>
        <begin position="132"/>
        <end position="145"/>
    </location>
</feature>
<dbReference type="Proteomes" id="UP000801428">
    <property type="component" value="Unassembled WGS sequence"/>
</dbReference>
<feature type="compositionally biased region" description="Low complexity" evidence="5">
    <location>
        <begin position="509"/>
        <end position="523"/>
    </location>
</feature>
<keyword evidence="3" id="KW-0677">Repeat</keyword>
<feature type="repeat" description="WD" evidence="4">
    <location>
        <begin position="865"/>
        <end position="899"/>
    </location>
</feature>
<keyword evidence="2 4" id="KW-0853">WD repeat</keyword>
<dbReference type="Pfam" id="PF00400">
    <property type="entry name" value="WD40"/>
    <property type="match status" value="3"/>
</dbReference>
<feature type="region of interest" description="Disordered" evidence="5">
    <location>
        <begin position="460"/>
        <end position="551"/>
    </location>
</feature>
<evidence type="ECO:0000313" key="7">
    <source>
        <dbReference type="Proteomes" id="UP000801428"/>
    </source>
</evidence>